<protein>
    <recommendedName>
        <fullName evidence="3">Ribosome biogenesis protein SLX9</fullName>
    </recommendedName>
</protein>
<accession>A0A1Q5TEV7</accession>
<evidence type="ECO:0000313" key="6">
    <source>
        <dbReference type="EMBL" id="OKO98711.1"/>
    </source>
</evidence>
<dbReference type="Proteomes" id="UP000186955">
    <property type="component" value="Unassembled WGS sequence"/>
</dbReference>
<name>A0A1Q5TEV7_9EURO</name>
<dbReference type="InterPro" id="IPR028160">
    <property type="entry name" value="Slx9-like"/>
</dbReference>
<evidence type="ECO:0000313" key="7">
    <source>
        <dbReference type="Proteomes" id="UP000186955"/>
    </source>
</evidence>
<keyword evidence="4" id="KW-0539">Nucleus</keyword>
<dbReference type="GO" id="GO:0030688">
    <property type="term" value="C:preribosome, small subunit precursor"/>
    <property type="evidence" value="ECO:0007669"/>
    <property type="project" value="InterPro"/>
</dbReference>
<comment type="similarity">
    <text evidence="2">Belongs to the SLX9 family.</text>
</comment>
<feature type="region of interest" description="Disordered" evidence="5">
    <location>
        <begin position="199"/>
        <end position="223"/>
    </location>
</feature>
<gene>
    <name evidence="6" type="ORF">PENSUB_8962</name>
</gene>
<evidence type="ECO:0000256" key="3">
    <source>
        <dbReference type="ARBA" id="ARBA00021321"/>
    </source>
</evidence>
<evidence type="ECO:0000256" key="1">
    <source>
        <dbReference type="ARBA" id="ARBA00004604"/>
    </source>
</evidence>
<evidence type="ECO:0000256" key="4">
    <source>
        <dbReference type="ARBA" id="ARBA00023242"/>
    </source>
</evidence>
<dbReference type="OrthoDB" id="5429132at2759"/>
<sequence>MVDFFLCFDWDGWVSPTGTKAQSRKRVMWGRLQVGNGQICSPRSDLLFTCSTAFATNTSLYTTSLNRFFLVAIFLTPPFRIMKTKVGRTGPIKATTPFGDEFRTSKKDKRQIKHATLMSKIAKSSKTQKKRRPSKKLVANLESLADALPDAADNSHDAASQVNIIKQKTLRHKPGAMKRREKLEKVERDRFAKNMAQMASMQSAAAPAAPAAASEAVPESNPTANRWSALRNFISQTMEQQPVFKNNK</sequence>
<evidence type="ECO:0000256" key="5">
    <source>
        <dbReference type="SAM" id="MobiDB-lite"/>
    </source>
</evidence>
<organism evidence="6 7">
    <name type="scientific">Penicillium subrubescens</name>
    <dbReference type="NCBI Taxonomy" id="1316194"/>
    <lineage>
        <taxon>Eukaryota</taxon>
        <taxon>Fungi</taxon>
        <taxon>Dikarya</taxon>
        <taxon>Ascomycota</taxon>
        <taxon>Pezizomycotina</taxon>
        <taxon>Eurotiomycetes</taxon>
        <taxon>Eurotiomycetidae</taxon>
        <taxon>Eurotiales</taxon>
        <taxon>Aspergillaceae</taxon>
        <taxon>Penicillium</taxon>
    </lineage>
</organism>
<feature type="compositionally biased region" description="Low complexity" evidence="5">
    <location>
        <begin position="199"/>
        <end position="214"/>
    </location>
</feature>
<evidence type="ECO:0000256" key="2">
    <source>
        <dbReference type="ARBA" id="ARBA00011022"/>
    </source>
</evidence>
<dbReference type="GO" id="GO:0000462">
    <property type="term" value="P:maturation of SSU-rRNA from tricistronic rRNA transcript (SSU-rRNA, 5.8S rRNA, LSU-rRNA)"/>
    <property type="evidence" value="ECO:0007669"/>
    <property type="project" value="InterPro"/>
</dbReference>
<dbReference type="EMBL" id="MNBE01000666">
    <property type="protein sequence ID" value="OKO98711.1"/>
    <property type="molecule type" value="Genomic_DNA"/>
</dbReference>
<dbReference type="GO" id="GO:0005730">
    <property type="term" value="C:nucleolus"/>
    <property type="evidence" value="ECO:0007669"/>
    <property type="project" value="UniProtKB-SubCell"/>
</dbReference>
<dbReference type="GO" id="GO:0030686">
    <property type="term" value="C:90S preribosome"/>
    <property type="evidence" value="ECO:0007669"/>
    <property type="project" value="InterPro"/>
</dbReference>
<dbReference type="AlphaFoldDB" id="A0A1Q5TEV7"/>
<comment type="subcellular location">
    <subcellularLocation>
        <location evidence="1">Nucleus</location>
        <location evidence="1">Nucleolus</location>
    </subcellularLocation>
</comment>
<dbReference type="Pfam" id="PF15341">
    <property type="entry name" value="SLX9"/>
    <property type="match status" value="1"/>
</dbReference>
<proteinExistence type="inferred from homology"/>
<comment type="caution">
    <text evidence="6">The sequence shown here is derived from an EMBL/GenBank/DDBJ whole genome shotgun (WGS) entry which is preliminary data.</text>
</comment>
<keyword evidence="7" id="KW-1185">Reference proteome</keyword>
<reference evidence="6 7" key="1">
    <citation type="submission" date="2016-10" db="EMBL/GenBank/DDBJ databases">
        <title>Genome sequence of the ascomycete fungus Penicillium subrubescens.</title>
        <authorList>
            <person name="De Vries R.P."/>
            <person name="Peng M."/>
            <person name="Dilokpimol A."/>
            <person name="Hilden K."/>
            <person name="Makela M.R."/>
            <person name="Grigoriev I."/>
            <person name="Riley R."/>
            <person name="Granchi Z."/>
        </authorList>
    </citation>
    <scope>NUCLEOTIDE SEQUENCE [LARGE SCALE GENOMIC DNA]</scope>
    <source>
        <strain evidence="6 7">CBS 132785</strain>
    </source>
</reference>